<dbReference type="PANTHER" id="PTHR30537">
    <property type="entry name" value="HTH-TYPE TRANSCRIPTIONAL REGULATOR"/>
    <property type="match status" value="1"/>
</dbReference>
<comment type="similarity">
    <text evidence="1">Belongs to the LysR transcriptional regulatory family.</text>
</comment>
<keyword evidence="3" id="KW-0238">DNA-binding</keyword>
<dbReference type="Proteomes" id="UP000250079">
    <property type="component" value="Chromosome"/>
</dbReference>
<protein>
    <submittedName>
        <fullName evidence="6">Glycine cleavage system transcriptional activator</fullName>
    </submittedName>
</protein>
<evidence type="ECO:0000256" key="3">
    <source>
        <dbReference type="ARBA" id="ARBA00023125"/>
    </source>
</evidence>
<dbReference type="InterPro" id="IPR036388">
    <property type="entry name" value="WH-like_DNA-bd_sf"/>
</dbReference>
<keyword evidence="2" id="KW-0805">Transcription regulation</keyword>
<evidence type="ECO:0000256" key="1">
    <source>
        <dbReference type="ARBA" id="ARBA00009437"/>
    </source>
</evidence>
<gene>
    <name evidence="6" type="primary">gcvA_8</name>
    <name evidence="6" type="ORF">IMCC3135_21215</name>
</gene>
<dbReference type="Gene3D" id="1.10.10.10">
    <property type="entry name" value="Winged helix-like DNA-binding domain superfamily/Winged helix DNA-binding domain"/>
    <property type="match status" value="1"/>
</dbReference>
<dbReference type="KEGG" id="gai:IMCC3135_21215"/>
<sequence>MQALPLNALRVFEAVVRLGSFRAAAEELCVSQSAVSHQIRHLEEWFACPLFDRGGSRPQPLPYAEHLAATLGLNFQDMHQACQRVHRISASSTLVIAAIPSVATCWLIPRLSDFRRRHPEIDIRIIYAFHGQTIDFGEIDLAFVFAENQTQQAGTDTHLFLRGISAPVCSPAISQSLQGKSLQDVNVDIQILHDSNSSGWEQWCRKAGNDKILESAGLTFEDFNLLRAAVLSGQGVALCPLSMVQEDLAGGHLVQLSELTVMETYNYYLIERSLSNSSTQKSVDAFKNWLFEVRDKKSRTG</sequence>
<evidence type="ECO:0000259" key="5">
    <source>
        <dbReference type="PROSITE" id="PS50931"/>
    </source>
</evidence>
<dbReference type="InterPro" id="IPR005119">
    <property type="entry name" value="LysR_subst-bd"/>
</dbReference>
<dbReference type="InterPro" id="IPR000847">
    <property type="entry name" value="LysR_HTH_N"/>
</dbReference>
<evidence type="ECO:0000256" key="4">
    <source>
        <dbReference type="ARBA" id="ARBA00023163"/>
    </source>
</evidence>
<dbReference type="Gene3D" id="3.40.190.10">
    <property type="entry name" value="Periplasmic binding protein-like II"/>
    <property type="match status" value="2"/>
</dbReference>
<dbReference type="GO" id="GO:0003700">
    <property type="term" value="F:DNA-binding transcription factor activity"/>
    <property type="evidence" value="ECO:0007669"/>
    <property type="project" value="InterPro"/>
</dbReference>
<dbReference type="RefSeq" id="WP_088919367.1">
    <property type="nucleotide sequence ID" value="NZ_CP018632.1"/>
</dbReference>
<dbReference type="Pfam" id="PF03466">
    <property type="entry name" value="LysR_substrate"/>
    <property type="match status" value="1"/>
</dbReference>
<dbReference type="InterPro" id="IPR036390">
    <property type="entry name" value="WH_DNA-bd_sf"/>
</dbReference>
<proteinExistence type="inferred from homology"/>
<keyword evidence="7" id="KW-1185">Reference proteome</keyword>
<keyword evidence="4" id="KW-0804">Transcription</keyword>
<dbReference type="EMBL" id="CP018632">
    <property type="protein sequence ID" value="ASJ74320.1"/>
    <property type="molecule type" value="Genomic_DNA"/>
</dbReference>
<dbReference type="OrthoDB" id="9786526at2"/>
<dbReference type="InterPro" id="IPR058163">
    <property type="entry name" value="LysR-type_TF_proteobact-type"/>
</dbReference>
<dbReference type="SUPFAM" id="SSF46785">
    <property type="entry name" value="Winged helix' DNA-binding domain"/>
    <property type="match status" value="1"/>
</dbReference>
<evidence type="ECO:0000256" key="2">
    <source>
        <dbReference type="ARBA" id="ARBA00023015"/>
    </source>
</evidence>
<reference evidence="6 7" key="1">
    <citation type="submission" date="2016-12" db="EMBL/GenBank/DDBJ databases">
        <authorList>
            <person name="Song W.-J."/>
            <person name="Kurnit D.M."/>
        </authorList>
    </citation>
    <scope>NUCLEOTIDE SEQUENCE [LARGE SCALE GENOMIC DNA]</scope>
    <source>
        <strain evidence="6 7">IMCC3135</strain>
    </source>
</reference>
<organism evidence="6 7">
    <name type="scientific">Granulosicoccus antarcticus IMCC3135</name>
    <dbReference type="NCBI Taxonomy" id="1192854"/>
    <lineage>
        <taxon>Bacteria</taxon>
        <taxon>Pseudomonadati</taxon>
        <taxon>Pseudomonadota</taxon>
        <taxon>Gammaproteobacteria</taxon>
        <taxon>Chromatiales</taxon>
        <taxon>Granulosicoccaceae</taxon>
        <taxon>Granulosicoccus</taxon>
    </lineage>
</organism>
<dbReference type="PROSITE" id="PS50931">
    <property type="entry name" value="HTH_LYSR"/>
    <property type="match status" value="1"/>
</dbReference>
<dbReference type="GO" id="GO:0006351">
    <property type="term" value="P:DNA-templated transcription"/>
    <property type="evidence" value="ECO:0007669"/>
    <property type="project" value="TreeGrafter"/>
</dbReference>
<name>A0A2Z2NZK3_9GAMM</name>
<evidence type="ECO:0000313" key="7">
    <source>
        <dbReference type="Proteomes" id="UP000250079"/>
    </source>
</evidence>
<dbReference type="PANTHER" id="PTHR30537:SF74">
    <property type="entry name" value="HTH-TYPE TRANSCRIPTIONAL REGULATOR TRPI"/>
    <property type="match status" value="1"/>
</dbReference>
<dbReference type="Pfam" id="PF00126">
    <property type="entry name" value="HTH_1"/>
    <property type="match status" value="1"/>
</dbReference>
<feature type="domain" description="HTH lysR-type" evidence="5">
    <location>
        <begin position="4"/>
        <end position="61"/>
    </location>
</feature>
<accession>A0A2Z2NZK3</accession>
<dbReference type="AlphaFoldDB" id="A0A2Z2NZK3"/>
<evidence type="ECO:0000313" key="6">
    <source>
        <dbReference type="EMBL" id="ASJ74320.1"/>
    </source>
</evidence>
<dbReference type="GO" id="GO:0043565">
    <property type="term" value="F:sequence-specific DNA binding"/>
    <property type="evidence" value="ECO:0007669"/>
    <property type="project" value="TreeGrafter"/>
</dbReference>
<dbReference type="PRINTS" id="PR00039">
    <property type="entry name" value="HTHLYSR"/>
</dbReference>
<dbReference type="SUPFAM" id="SSF53850">
    <property type="entry name" value="Periplasmic binding protein-like II"/>
    <property type="match status" value="1"/>
</dbReference>